<dbReference type="RefSeq" id="WP_009150016.1">
    <property type="nucleotide sequence ID" value="NZ_CP121471.1"/>
</dbReference>
<dbReference type="eggNOG" id="ENOG5033MAZ">
    <property type="taxonomic scope" value="Bacteria"/>
</dbReference>
<reference evidence="2 3" key="2">
    <citation type="submission" date="2011-11" db="EMBL/GenBank/DDBJ databases">
        <authorList>
            <consortium name="US DOE Joint Genome Institute"/>
            <person name="Lucas S."/>
            <person name="Han J."/>
            <person name="Lapidus A."/>
            <person name="Cheng J.-F."/>
            <person name="Goodwin L."/>
            <person name="Pitluck S."/>
            <person name="Peters L."/>
            <person name="Ovchinnikova G."/>
            <person name="Zhang X."/>
            <person name="Detter J.C."/>
            <person name="Han C."/>
            <person name="Tapia R."/>
            <person name="Land M."/>
            <person name="Hauser L."/>
            <person name="Kyrpides N."/>
            <person name="Ivanova N."/>
            <person name="Pagani I."/>
            <person name="Vogl K."/>
            <person name="Liu Z."/>
            <person name="Overmann J."/>
            <person name="Frigaard N.-U."/>
            <person name="Bryant D."/>
            <person name="Woyke T."/>
        </authorList>
    </citation>
    <scope>NUCLEOTIDE SEQUENCE [LARGE SCALE GENOMIC DNA]</scope>
    <source>
        <strain evidence="2 3">970</strain>
    </source>
</reference>
<feature type="transmembrane region" description="Helical" evidence="1">
    <location>
        <begin position="392"/>
        <end position="410"/>
    </location>
</feature>
<dbReference type="AlphaFoldDB" id="H8Z644"/>
<feature type="transmembrane region" description="Helical" evidence="1">
    <location>
        <begin position="87"/>
        <end position="104"/>
    </location>
</feature>
<feature type="transmembrane region" description="Helical" evidence="1">
    <location>
        <begin position="299"/>
        <end position="320"/>
    </location>
</feature>
<dbReference type="OrthoDB" id="286517at2"/>
<evidence type="ECO:0000313" key="2">
    <source>
        <dbReference type="EMBL" id="EIC19611.1"/>
    </source>
</evidence>
<name>H8Z644_9GAMM</name>
<feature type="transmembrane region" description="Helical" evidence="1">
    <location>
        <begin position="247"/>
        <end position="267"/>
    </location>
</feature>
<evidence type="ECO:0008006" key="4">
    <source>
        <dbReference type="Google" id="ProtNLM"/>
    </source>
</evidence>
<feature type="transmembrane region" description="Helical" evidence="1">
    <location>
        <begin position="332"/>
        <end position="354"/>
    </location>
</feature>
<accession>H8Z644</accession>
<gene>
    <name evidence="2" type="ORF">Thi970DRAFT_03195</name>
</gene>
<keyword evidence="1" id="KW-1133">Transmembrane helix</keyword>
<feature type="transmembrane region" description="Helical" evidence="1">
    <location>
        <begin position="360"/>
        <end position="380"/>
    </location>
</feature>
<evidence type="ECO:0000313" key="3">
    <source>
        <dbReference type="Proteomes" id="UP000002964"/>
    </source>
</evidence>
<dbReference type="Proteomes" id="UP000002964">
    <property type="component" value="Unassembled WGS sequence"/>
</dbReference>
<reference evidence="3" key="1">
    <citation type="submission" date="2011-06" db="EMBL/GenBank/DDBJ databases">
        <authorList>
            <consortium name="US DOE Joint Genome Institute (JGI-PGF)"/>
            <person name="Lucas S."/>
            <person name="Han J."/>
            <person name="Lapidus A."/>
            <person name="Cheng J.-F."/>
            <person name="Goodwin L."/>
            <person name="Pitluck S."/>
            <person name="Peters L."/>
            <person name="Land M.L."/>
            <person name="Hauser L."/>
            <person name="Vogl K."/>
            <person name="Liu Z."/>
            <person name="Overmann J."/>
            <person name="Frigaard N.-U."/>
            <person name="Bryant D.A."/>
            <person name="Woyke T.J."/>
        </authorList>
    </citation>
    <scope>NUCLEOTIDE SEQUENCE [LARGE SCALE GENOMIC DNA]</scope>
    <source>
        <strain evidence="3">970</strain>
    </source>
</reference>
<feature type="transmembrane region" description="Helical" evidence="1">
    <location>
        <begin position="110"/>
        <end position="131"/>
    </location>
</feature>
<organism evidence="2 3">
    <name type="scientific">Thiorhodovibrio frisius</name>
    <dbReference type="NCBI Taxonomy" id="631362"/>
    <lineage>
        <taxon>Bacteria</taxon>
        <taxon>Pseudomonadati</taxon>
        <taxon>Pseudomonadota</taxon>
        <taxon>Gammaproteobacteria</taxon>
        <taxon>Chromatiales</taxon>
        <taxon>Chromatiaceae</taxon>
        <taxon>Thiorhodovibrio</taxon>
    </lineage>
</organism>
<feature type="transmembrane region" description="Helical" evidence="1">
    <location>
        <begin position="25"/>
        <end position="44"/>
    </location>
</feature>
<dbReference type="EMBL" id="JH603170">
    <property type="protein sequence ID" value="EIC19611.1"/>
    <property type="molecule type" value="Genomic_DNA"/>
</dbReference>
<sequence>MIKALFYINLEQIFAMNRSAANDNFVWTLSIWLLSTVLMAIALLSTYMATEANSALFGHSDLIQPYMLARDILANPAAILDWYHSPALYVFPDWLLAMILVAWVPGSDRVLPLLYSVILLLAYSIAGSWLLRQSLNTSLLRGTWLLVTISVVSACVTHHDLTTPMTTWLFLTGSTAYIHTGALVLTLVAGGLLMRCLQRPSATGTAIMALIGAITTFSDALFMVWFVAPACVVLLLHAWAQRSGPPLITIAWISGAGLIAMLVEHLLRSTKPELHRIEPSKSLQVFISDLQAVVSAGDVGFMLMLVAIMVIALRAAIMILRLLRRQTLTPAAYLELFLAGSISAALLAPLALGVYWDLTLWRYLLVIPVLVIIWVVHCVLKLSPQWQYGLTTGAIITTLGLGTVSISSAWEHIQSLQQPIALEQCLREQGRDTGFGDYWNAKRLLFLSDRRLHIIQINAVGQPFHMNYNRRWFAERADTGAPVQPDFVILDRLDAGVIARRFGSPKQVIHCDGSAIWLYPRR</sequence>
<feature type="transmembrane region" description="Helical" evidence="1">
    <location>
        <begin position="167"/>
        <end position="193"/>
    </location>
</feature>
<keyword evidence="3" id="KW-1185">Reference proteome</keyword>
<evidence type="ECO:0000256" key="1">
    <source>
        <dbReference type="SAM" id="Phobius"/>
    </source>
</evidence>
<feature type="transmembrane region" description="Helical" evidence="1">
    <location>
        <begin position="200"/>
        <end position="217"/>
    </location>
</feature>
<keyword evidence="1" id="KW-0812">Transmembrane</keyword>
<dbReference type="HOGENOM" id="CLU_535140_0_0_6"/>
<protein>
    <recommendedName>
        <fullName evidence="4">Glycosyltransferase RgtA/B/C/D-like domain-containing protein</fullName>
    </recommendedName>
</protein>
<proteinExistence type="predicted"/>
<keyword evidence="1" id="KW-0472">Membrane</keyword>